<keyword evidence="10" id="KW-1185">Reference proteome</keyword>
<sequence length="452" mass="52147">MQRTLYWVTKDLRISDNLALELASQSEQLICVAVIDPEWFKINQQQAIPLGKKRFNFLLQGLQALNKSLHKLGQQLHIINGNTVNTLNAICDQFDITDLVVTKRPGAYERDIISNIQHKKPQLNLHQVQQFTLFTEKMLPFSLAELPASYSKFRKVVADITANSPATATYHLPPQFSQPIAECHDYWNEGVTKKIILEDTENQHQQRGYEFTGGEQAGFEHLQQYFSSLAPARYKEVRNKLDGWDNSSKLSAWINYGFISVKQVMNCINEFEQLHGKNASTESLYHEILWREYFQWLHYKVQDKLYHFKGLAPSAPLTSFYPERFKKWCTASTPFPLVNACMTELFETGYLSNRGRQIVASCLVNELSIDWRYGAAWFEQHLIDYDAAINWGNWQYIAGVGVDPRGGRHFNLKKQTQIHDPDGEYQTTWAGHHNHQTDSPLDSVSADDWPVK</sequence>
<evidence type="ECO:0000256" key="1">
    <source>
        <dbReference type="ARBA" id="ARBA00005862"/>
    </source>
</evidence>
<keyword evidence="5 6" id="KW-0157">Chromophore</keyword>
<dbReference type="Proteomes" id="UP001369082">
    <property type="component" value="Unassembled WGS sequence"/>
</dbReference>
<evidence type="ECO:0000256" key="3">
    <source>
        <dbReference type="ARBA" id="ARBA00022630"/>
    </source>
</evidence>
<evidence type="ECO:0000259" key="8">
    <source>
        <dbReference type="PROSITE" id="PS51645"/>
    </source>
</evidence>
<keyword evidence="4 6" id="KW-0274">FAD</keyword>
<dbReference type="InterPro" id="IPR036134">
    <property type="entry name" value="Crypto/Photolyase_FAD-like_sf"/>
</dbReference>
<evidence type="ECO:0000313" key="10">
    <source>
        <dbReference type="Proteomes" id="UP001369082"/>
    </source>
</evidence>
<evidence type="ECO:0000256" key="4">
    <source>
        <dbReference type="ARBA" id="ARBA00022827"/>
    </source>
</evidence>
<comment type="similarity">
    <text evidence="1 6">Belongs to the DNA photolyase class-1 family.</text>
</comment>
<protein>
    <recommendedName>
        <fullName evidence="2 6">Cryptochrome DASH</fullName>
    </recommendedName>
</protein>
<evidence type="ECO:0000256" key="5">
    <source>
        <dbReference type="ARBA" id="ARBA00022991"/>
    </source>
</evidence>
<dbReference type="SUPFAM" id="SSF48173">
    <property type="entry name" value="Cryptochrome/photolyase FAD-binding domain"/>
    <property type="match status" value="1"/>
</dbReference>
<evidence type="ECO:0000256" key="6">
    <source>
        <dbReference type="RuleBase" id="RU367151"/>
    </source>
</evidence>
<dbReference type="SUPFAM" id="SSF52425">
    <property type="entry name" value="Cryptochrome/photolyase, N-terminal domain"/>
    <property type="match status" value="1"/>
</dbReference>
<dbReference type="InterPro" id="IPR005101">
    <property type="entry name" value="Cryptochr/Photolyase_FAD-bd"/>
</dbReference>
<dbReference type="InterPro" id="IPR014133">
    <property type="entry name" value="Cry_DASH"/>
</dbReference>
<dbReference type="InterPro" id="IPR006050">
    <property type="entry name" value="DNA_photolyase_N"/>
</dbReference>
<dbReference type="Pfam" id="PF00875">
    <property type="entry name" value="DNA_photolyase"/>
    <property type="match status" value="1"/>
</dbReference>
<dbReference type="InterPro" id="IPR036155">
    <property type="entry name" value="Crypto/Photolyase_N_sf"/>
</dbReference>
<dbReference type="PANTHER" id="PTHR11455:SF22">
    <property type="entry name" value="CRYPTOCHROME DASH"/>
    <property type="match status" value="1"/>
</dbReference>
<name>A0ABU9GSU9_9GAMM</name>
<proteinExistence type="inferred from homology"/>
<comment type="cofactor">
    <cofactor evidence="6">
        <name>(6R)-5,10-methylene-5,6,7,8-tetrahydrofolate</name>
        <dbReference type="ChEBI" id="CHEBI:15636"/>
    </cofactor>
    <text evidence="6">Binds 1 5,10-methenyltetrahydrofolate (MTHF) per subunit.</text>
</comment>
<accession>A0ABU9GSU9</accession>
<evidence type="ECO:0000313" key="9">
    <source>
        <dbReference type="EMBL" id="MEL0630399.1"/>
    </source>
</evidence>
<feature type="domain" description="Photolyase/cryptochrome alpha/beta" evidence="8">
    <location>
        <begin position="2"/>
        <end position="133"/>
    </location>
</feature>
<comment type="caution">
    <text evidence="9">The sequence shown here is derived from an EMBL/GenBank/DDBJ whole genome shotgun (WGS) entry which is preliminary data.</text>
</comment>
<dbReference type="Gene3D" id="1.10.579.10">
    <property type="entry name" value="DNA Cyclobutane Dipyrimidine Photolyase, subunit A, domain 3"/>
    <property type="match status" value="1"/>
</dbReference>
<dbReference type="InterPro" id="IPR014729">
    <property type="entry name" value="Rossmann-like_a/b/a_fold"/>
</dbReference>
<dbReference type="Gene3D" id="3.40.50.620">
    <property type="entry name" value="HUPs"/>
    <property type="match status" value="1"/>
</dbReference>
<dbReference type="PROSITE" id="PS51645">
    <property type="entry name" value="PHR_CRY_ALPHA_BETA"/>
    <property type="match status" value="1"/>
</dbReference>
<reference evidence="9 10" key="1">
    <citation type="submission" date="2024-02" db="EMBL/GenBank/DDBJ databases">
        <title>Bacteria isolated from the canopy kelp, Nereocystis luetkeana.</title>
        <authorList>
            <person name="Pfister C.A."/>
            <person name="Younker I.T."/>
            <person name="Light S.H."/>
        </authorList>
    </citation>
    <scope>NUCLEOTIDE SEQUENCE [LARGE SCALE GENOMIC DNA]</scope>
    <source>
        <strain evidence="9 10">TI.1.05</strain>
    </source>
</reference>
<evidence type="ECO:0000256" key="2">
    <source>
        <dbReference type="ARBA" id="ARBA00017881"/>
    </source>
</evidence>
<comment type="cofactor">
    <cofactor evidence="6">
        <name>FAD</name>
        <dbReference type="ChEBI" id="CHEBI:57692"/>
    </cofactor>
    <text evidence="6">Binds 1 FAD per subunit.</text>
</comment>
<keyword evidence="3 6" id="KW-0285">Flavoprotein</keyword>
<dbReference type="Gene3D" id="1.25.40.80">
    <property type="match status" value="1"/>
</dbReference>
<dbReference type="NCBIfam" id="TIGR02765">
    <property type="entry name" value="crypto_DASH"/>
    <property type="match status" value="1"/>
</dbReference>
<dbReference type="EMBL" id="JBAKAZ010000053">
    <property type="protein sequence ID" value="MEL0630399.1"/>
    <property type="molecule type" value="Genomic_DNA"/>
</dbReference>
<dbReference type="InterPro" id="IPR002081">
    <property type="entry name" value="Cryptochrome/DNA_photolyase_1"/>
</dbReference>
<comment type="function">
    <text evidence="6">May have a photoreceptor function.</text>
</comment>
<dbReference type="PANTHER" id="PTHR11455">
    <property type="entry name" value="CRYPTOCHROME"/>
    <property type="match status" value="1"/>
</dbReference>
<dbReference type="PRINTS" id="PR00147">
    <property type="entry name" value="DNAPHOTLYASE"/>
</dbReference>
<dbReference type="Pfam" id="PF03441">
    <property type="entry name" value="FAD_binding_7"/>
    <property type="match status" value="1"/>
</dbReference>
<dbReference type="RefSeq" id="WP_341598527.1">
    <property type="nucleotide sequence ID" value="NZ_JBAKAZ010000053.1"/>
</dbReference>
<organism evidence="9 10">
    <name type="scientific">Psychromonas aquatilis</name>
    <dbReference type="NCBI Taxonomy" id="2005072"/>
    <lineage>
        <taxon>Bacteria</taxon>
        <taxon>Pseudomonadati</taxon>
        <taxon>Pseudomonadota</taxon>
        <taxon>Gammaproteobacteria</taxon>
        <taxon>Alteromonadales</taxon>
        <taxon>Psychromonadaceae</taxon>
        <taxon>Psychromonas</taxon>
    </lineage>
</organism>
<gene>
    <name evidence="9" type="ORF">V6256_12350</name>
</gene>
<feature type="region of interest" description="Disordered" evidence="7">
    <location>
        <begin position="423"/>
        <end position="452"/>
    </location>
</feature>
<evidence type="ECO:0000256" key="7">
    <source>
        <dbReference type="SAM" id="MobiDB-lite"/>
    </source>
</evidence>